<organism evidence="3">
    <name type="scientific">Fopius arisanus</name>
    <dbReference type="NCBI Taxonomy" id="64838"/>
    <lineage>
        <taxon>Eukaryota</taxon>
        <taxon>Metazoa</taxon>
        <taxon>Ecdysozoa</taxon>
        <taxon>Arthropoda</taxon>
        <taxon>Hexapoda</taxon>
        <taxon>Insecta</taxon>
        <taxon>Pterygota</taxon>
        <taxon>Neoptera</taxon>
        <taxon>Endopterygota</taxon>
        <taxon>Hymenoptera</taxon>
        <taxon>Apocrita</taxon>
        <taxon>Ichneumonoidea</taxon>
        <taxon>Braconidae</taxon>
        <taxon>Opiinae</taxon>
        <taxon>Fopius</taxon>
    </lineage>
</organism>
<dbReference type="GeneID" id="105274083"/>
<protein>
    <submittedName>
        <fullName evidence="5">Serine/Arginine-related protein 53</fullName>
    </submittedName>
</protein>
<dbReference type="InterPro" id="IPR036388">
    <property type="entry name" value="WH-like_DNA-bd_sf"/>
</dbReference>
<name>A0A0C9RCH2_9HYME</name>
<keyword evidence="4" id="KW-1185">Reference proteome</keyword>
<dbReference type="EMBL" id="GBYB01010787">
    <property type="protein sequence ID" value="JAG80554.1"/>
    <property type="molecule type" value="Transcribed_RNA"/>
</dbReference>
<feature type="compositionally biased region" description="Basic residues" evidence="1">
    <location>
        <begin position="86"/>
        <end position="146"/>
    </location>
</feature>
<feature type="compositionally biased region" description="Basic and acidic residues" evidence="1">
    <location>
        <begin position="147"/>
        <end position="161"/>
    </location>
</feature>
<dbReference type="KEGG" id="fas:105274083"/>
<dbReference type="Proteomes" id="UP000694866">
    <property type="component" value="Unplaced"/>
</dbReference>
<dbReference type="InterPro" id="IPR005818">
    <property type="entry name" value="Histone_H1/H5_H15"/>
</dbReference>
<proteinExistence type="predicted"/>
<feature type="domain" description="H15" evidence="2">
    <location>
        <begin position="3"/>
        <end position="72"/>
    </location>
</feature>
<dbReference type="InterPro" id="IPR036390">
    <property type="entry name" value="WH_DNA-bd_sf"/>
</dbReference>
<dbReference type="SUPFAM" id="SSF46785">
    <property type="entry name" value="Winged helix' DNA-binding domain"/>
    <property type="match status" value="1"/>
</dbReference>
<dbReference type="AlphaFoldDB" id="A0A0C9RCH2"/>
<evidence type="ECO:0000313" key="5">
    <source>
        <dbReference type="RefSeq" id="XP_011315219.1"/>
    </source>
</evidence>
<dbReference type="GO" id="GO:0000786">
    <property type="term" value="C:nucleosome"/>
    <property type="evidence" value="ECO:0007669"/>
    <property type="project" value="InterPro"/>
</dbReference>
<sequence length="214" mass="24791">MVKPPRKMSKLVVSAIKHLQDAQGSTAKDILNYVVRECNAEPSMEKRLHTALKRGLEYGILKRLHGHYTLNTDPEMLQDPGPMERGRRRRRRRRRGRSGKSKSRRGRGRKKRRRGGRRKGRGRSRGRRSRRGKSRRGRRSGRRMRSHGNDDIDILSKEPLESSRPNIEGPGPDFERPRSRSHSRNSRSRSHTPTHSQSSLSSDREDVRGNPQTE</sequence>
<evidence type="ECO:0000259" key="2">
    <source>
        <dbReference type="PROSITE" id="PS51504"/>
    </source>
</evidence>
<gene>
    <name evidence="5" type="primary">LOC105274083</name>
    <name evidence="3" type="ORF">g.70312</name>
</gene>
<dbReference type="Pfam" id="PF00538">
    <property type="entry name" value="Linker_histone"/>
    <property type="match status" value="1"/>
</dbReference>
<dbReference type="GO" id="GO:0006334">
    <property type="term" value="P:nucleosome assembly"/>
    <property type="evidence" value="ECO:0007669"/>
    <property type="project" value="InterPro"/>
</dbReference>
<reference evidence="5" key="2">
    <citation type="submission" date="2025-04" db="UniProtKB">
        <authorList>
            <consortium name="RefSeq"/>
        </authorList>
    </citation>
    <scope>IDENTIFICATION</scope>
    <source>
        <strain evidence="5">USDA-PBARC FA_bdor</strain>
        <tissue evidence="5">Whole organism</tissue>
    </source>
</reference>
<evidence type="ECO:0000313" key="3">
    <source>
        <dbReference type="EMBL" id="JAG80554.1"/>
    </source>
</evidence>
<reference evidence="3" key="1">
    <citation type="submission" date="2015-01" db="EMBL/GenBank/DDBJ databases">
        <title>Transcriptome Assembly of Fopius arisanus.</title>
        <authorList>
            <person name="Geib S."/>
        </authorList>
    </citation>
    <scope>NUCLEOTIDE SEQUENCE</scope>
</reference>
<feature type="region of interest" description="Disordered" evidence="1">
    <location>
        <begin position="71"/>
        <end position="214"/>
    </location>
</feature>
<accession>A0A9R1TTY3</accession>
<dbReference type="GO" id="GO:0003677">
    <property type="term" value="F:DNA binding"/>
    <property type="evidence" value="ECO:0007669"/>
    <property type="project" value="InterPro"/>
</dbReference>
<dbReference type="RefSeq" id="XP_011315219.1">
    <property type="nucleotide sequence ID" value="XM_011316917.1"/>
</dbReference>
<evidence type="ECO:0000256" key="1">
    <source>
        <dbReference type="SAM" id="MobiDB-lite"/>
    </source>
</evidence>
<accession>A0A0C9RCH2</accession>
<dbReference type="Gene3D" id="1.10.10.10">
    <property type="entry name" value="Winged helix-like DNA-binding domain superfamily/Winged helix DNA-binding domain"/>
    <property type="match status" value="1"/>
</dbReference>
<feature type="compositionally biased region" description="Basic residues" evidence="1">
    <location>
        <begin position="179"/>
        <end position="192"/>
    </location>
</feature>
<dbReference type="PROSITE" id="PS51504">
    <property type="entry name" value="H15"/>
    <property type="match status" value="1"/>
</dbReference>
<evidence type="ECO:0000313" key="4">
    <source>
        <dbReference type="Proteomes" id="UP000694866"/>
    </source>
</evidence>
<dbReference type="OrthoDB" id="1110759at2759"/>